<reference evidence="6 7" key="1">
    <citation type="submission" date="2016-12" db="EMBL/GenBank/DDBJ databases">
        <authorList>
            <person name="Song W.-J."/>
            <person name="Kurnit D.M."/>
        </authorList>
    </citation>
    <scope>NUCLEOTIDE SEQUENCE [LARGE SCALE GENOMIC DNA]</scope>
    <source>
        <strain evidence="6 7">IMCC3135</strain>
    </source>
</reference>
<sequence>MEKTDYLDIDGRQLRLLLTIHEFGSLTQTAQHLDMNQSTVSYWLDQLRRKFDDQLFTRSGAGVVATARAEQLMPQARELLNALSTFVEPDAYDPSQDRGILRIAGNALERDLFIAPLVQVARKLAPTLSFQIVKTGSAYQVIEDLQQGRIDLAFFHTNVRAADGIRQKVLLRTKFVVFHDPATGTAPTDLDGFCRCEHALVSLGPDSHSDIDEKLASLGKRRRVIFKAADFDTLAILVRDTAIVVTLPEVFRYSSFKDFAYVPLPWEPPTVSWAVLWHARQHEAARSRFWRQRVAEIDLDSGLSGKQIAKK</sequence>
<proteinExistence type="inferred from homology"/>
<organism evidence="6 7">
    <name type="scientific">Granulosicoccus antarcticus IMCC3135</name>
    <dbReference type="NCBI Taxonomy" id="1192854"/>
    <lineage>
        <taxon>Bacteria</taxon>
        <taxon>Pseudomonadati</taxon>
        <taxon>Pseudomonadota</taxon>
        <taxon>Gammaproteobacteria</taxon>
        <taxon>Chromatiales</taxon>
        <taxon>Granulosicoccaceae</taxon>
        <taxon>Granulosicoccus</taxon>
    </lineage>
</organism>
<dbReference type="SUPFAM" id="SSF46785">
    <property type="entry name" value="Winged helix' DNA-binding domain"/>
    <property type="match status" value="1"/>
</dbReference>
<dbReference type="InterPro" id="IPR036390">
    <property type="entry name" value="WH_DNA-bd_sf"/>
</dbReference>
<dbReference type="AlphaFoldDB" id="A0A2Z2NPG1"/>
<keyword evidence="7" id="KW-1185">Reference proteome</keyword>
<dbReference type="Pfam" id="PF03466">
    <property type="entry name" value="LysR_substrate"/>
    <property type="match status" value="1"/>
</dbReference>
<dbReference type="InterPro" id="IPR050389">
    <property type="entry name" value="LysR-type_TF"/>
</dbReference>
<dbReference type="PANTHER" id="PTHR30118">
    <property type="entry name" value="HTH-TYPE TRANSCRIPTIONAL REGULATOR LEUO-RELATED"/>
    <property type="match status" value="1"/>
</dbReference>
<dbReference type="Proteomes" id="UP000250079">
    <property type="component" value="Chromosome"/>
</dbReference>
<dbReference type="EMBL" id="CP018632">
    <property type="protein sequence ID" value="ASJ73149.1"/>
    <property type="molecule type" value="Genomic_DNA"/>
</dbReference>
<evidence type="ECO:0000313" key="7">
    <source>
        <dbReference type="Proteomes" id="UP000250079"/>
    </source>
</evidence>
<gene>
    <name evidence="6" type="primary">pcpR_3</name>
    <name evidence="6" type="ORF">IMCC3135_15325</name>
</gene>
<protein>
    <submittedName>
        <fullName evidence="6">PCP degradation transcriptional activation protein</fullName>
    </submittedName>
</protein>
<dbReference type="InterPro" id="IPR036388">
    <property type="entry name" value="WH-like_DNA-bd_sf"/>
</dbReference>
<evidence type="ECO:0000313" key="6">
    <source>
        <dbReference type="EMBL" id="ASJ73149.1"/>
    </source>
</evidence>
<dbReference type="Gene3D" id="3.40.190.10">
    <property type="entry name" value="Periplasmic binding protein-like II"/>
    <property type="match status" value="2"/>
</dbReference>
<comment type="similarity">
    <text evidence="1">Belongs to the LysR transcriptional regulatory family.</text>
</comment>
<accession>A0A2Z2NPG1</accession>
<dbReference type="OrthoDB" id="8720143at2"/>
<feature type="domain" description="HTH lysR-type" evidence="5">
    <location>
        <begin position="9"/>
        <end position="66"/>
    </location>
</feature>
<keyword evidence="4" id="KW-0804">Transcription</keyword>
<evidence type="ECO:0000256" key="4">
    <source>
        <dbReference type="ARBA" id="ARBA00023163"/>
    </source>
</evidence>
<dbReference type="InterPro" id="IPR005119">
    <property type="entry name" value="LysR_subst-bd"/>
</dbReference>
<keyword evidence="3" id="KW-0238">DNA-binding</keyword>
<dbReference type="PROSITE" id="PS50931">
    <property type="entry name" value="HTH_LYSR"/>
    <property type="match status" value="1"/>
</dbReference>
<dbReference type="InterPro" id="IPR000847">
    <property type="entry name" value="LysR_HTH_N"/>
</dbReference>
<dbReference type="RefSeq" id="WP_088918385.1">
    <property type="nucleotide sequence ID" value="NZ_CP018632.1"/>
</dbReference>
<dbReference type="SUPFAM" id="SSF53850">
    <property type="entry name" value="Periplasmic binding protein-like II"/>
    <property type="match status" value="1"/>
</dbReference>
<dbReference type="CDD" id="cd08417">
    <property type="entry name" value="PBP2_Nitroaromatics_like"/>
    <property type="match status" value="1"/>
</dbReference>
<dbReference type="GO" id="GO:0003700">
    <property type="term" value="F:DNA-binding transcription factor activity"/>
    <property type="evidence" value="ECO:0007669"/>
    <property type="project" value="InterPro"/>
</dbReference>
<dbReference type="Gene3D" id="1.10.10.10">
    <property type="entry name" value="Winged helix-like DNA-binding domain superfamily/Winged helix DNA-binding domain"/>
    <property type="match status" value="1"/>
</dbReference>
<dbReference type="PANTHER" id="PTHR30118:SF6">
    <property type="entry name" value="HTH-TYPE TRANSCRIPTIONAL REGULATOR LEUO"/>
    <property type="match status" value="1"/>
</dbReference>
<dbReference type="Pfam" id="PF00126">
    <property type="entry name" value="HTH_1"/>
    <property type="match status" value="1"/>
</dbReference>
<dbReference type="InterPro" id="IPR037402">
    <property type="entry name" value="YidZ_PBP2"/>
</dbReference>
<name>A0A2Z2NPG1_9GAMM</name>
<dbReference type="GO" id="GO:0003677">
    <property type="term" value="F:DNA binding"/>
    <property type="evidence" value="ECO:0007669"/>
    <property type="project" value="UniProtKB-KW"/>
</dbReference>
<dbReference type="KEGG" id="gai:IMCC3135_15325"/>
<evidence type="ECO:0000256" key="2">
    <source>
        <dbReference type="ARBA" id="ARBA00023015"/>
    </source>
</evidence>
<evidence type="ECO:0000256" key="3">
    <source>
        <dbReference type="ARBA" id="ARBA00023125"/>
    </source>
</evidence>
<evidence type="ECO:0000256" key="1">
    <source>
        <dbReference type="ARBA" id="ARBA00009437"/>
    </source>
</evidence>
<evidence type="ECO:0000259" key="5">
    <source>
        <dbReference type="PROSITE" id="PS50931"/>
    </source>
</evidence>
<keyword evidence="2" id="KW-0805">Transcription regulation</keyword>